<dbReference type="PANTHER" id="PTHR40050:SF1">
    <property type="entry name" value="INNER SPORE COAT PROTEIN H"/>
    <property type="match status" value="1"/>
</dbReference>
<feature type="signal peptide" evidence="2">
    <location>
        <begin position="1"/>
        <end position="20"/>
    </location>
</feature>
<dbReference type="PANTHER" id="PTHR40050">
    <property type="entry name" value="INNER SPORE COAT PROTEIN H"/>
    <property type="match status" value="1"/>
</dbReference>
<evidence type="ECO:0000256" key="1">
    <source>
        <dbReference type="SAM" id="MobiDB-lite"/>
    </source>
</evidence>
<dbReference type="PROSITE" id="PS51257">
    <property type="entry name" value="PROKAR_LIPOPROTEIN"/>
    <property type="match status" value="1"/>
</dbReference>
<evidence type="ECO:0000313" key="3">
    <source>
        <dbReference type="EMBL" id="WNC13899.1"/>
    </source>
</evidence>
<dbReference type="RefSeq" id="WP_310765612.1">
    <property type="nucleotide sequence ID" value="NZ_CP134050.1"/>
</dbReference>
<feature type="region of interest" description="Disordered" evidence="1">
    <location>
        <begin position="29"/>
        <end position="52"/>
    </location>
</feature>
<keyword evidence="2" id="KW-0732">Signal</keyword>
<dbReference type="EMBL" id="CP134050">
    <property type="protein sequence ID" value="WNC13899.1"/>
    <property type="molecule type" value="Genomic_DNA"/>
</dbReference>
<proteinExistence type="predicted"/>
<keyword evidence="4" id="KW-1185">Reference proteome</keyword>
<reference evidence="3 4" key="1">
    <citation type="submission" date="2023-09" db="EMBL/GenBank/DDBJ databases">
        <title>Complete Genome and Methylome dissection of Bacillus brevis NEB573 original source of BbsI restriction endonuclease.</title>
        <authorList>
            <person name="Fomenkov A."/>
            <person name="Roberts R.D."/>
        </authorList>
    </citation>
    <scope>NUCLEOTIDE SEQUENCE [LARGE SCALE GENOMIC DNA]</scope>
    <source>
        <strain evidence="3 4">NEB573</strain>
    </source>
</reference>
<protein>
    <submittedName>
        <fullName evidence="3">CotH kinase family protein</fullName>
    </submittedName>
</protein>
<accession>A0ABY9T1C9</accession>
<dbReference type="GO" id="GO:0016301">
    <property type="term" value="F:kinase activity"/>
    <property type="evidence" value="ECO:0007669"/>
    <property type="project" value="UniProtKB-KW"/>
</dbReference>
<dbReference type="InterPro" id="IPR014867">
    <property type="entry name" value="Spore_coat_CotH_CotH2/3/7"/>
</dbReference>
<sequence length="581" mass="67653">MKFLSKNAFVALLMSVVVTAATGCAPTDVARPAGERGPDAKGAAPAPAEATDYSPKLVENRLVYEQDKPDTVVHLYMTITRDNVTAEKPMTWAELNRITNATENNDSRKMNVIIQEGTEQGPENGLFGYEESHPNASIKIRGKSTLKAPQKAYKIELFENAGYWLDQRTINLIKHSYDFTRLRNKLSFDYMKMIPHMTSLRTQFVHLHVKDLTAPNANANAAFEDYGLYTQIEQPNKSFLRMHGLDRYGNLYKASNFEFFRYPDKLKTKDDPAFDKAMFETVLESKGWDDHSKLLRMLDDVNDLSKDFDEVFEQHFDRDNFLTWMAVNILMDNIDTNSQNFLLYSPLNSEKWFFLPWDYDGAWGFFESPMQDHGRRSPWMRGIHNYWGSELQNRFFKNPRNVEQLVAKVRELSAIINPEQSRSMIEKYKPIVYSYVSREPDIRYLPGPLADYDKELERIIQLPVENERKFQESLQVPMPFYLDQVRKENGKLVFHWGTSYDLQGDELTYHVQIAKEPSFAHPLYDKKGLKETSISLDEFGKGRFFWRVTVTDAKGHEMTAFDDYYDEDGNVYHGMREFYID</sequence>
<dbReference type="Gene3D" id="2.60.40.10">
    <property type="entry name" value="Immunoglobulins"/>
    <property type="match status" value="1"/>
</dbReference>
<feature type="chain" id="PRO_5046409112" evidence="2">
    <location>
        <begin position="21"/>
        <end position="581"/>
    </location>
</feature>
<evidence type="ECO:0000313" key="4">
    <source>
        <dbReference type="Proteomes" id="UP001256827"/>
    </source>
</evidence>
<keyword evidence="3" id="KW-0418">Kinase</keyword>
<gene>
    <name evidence="3" type="ORF">RGB73_24960</name>
</gene>
<dbReference type="InterPro" id="IPR013783">
    <property type="entry name" value="Ig-like_fold"/>
</dbReference>
<feature type="compositionally biased region" description="Low complexity" evidence="1">
    <location>
        <begin position="40"/>
        <end position="50"/>
    </location>
</feature>
<keyword evidence="3" id="KW-0808">Transferase</keyword>
<organism evidence="3 4">
    <name type="scientific">Brevibacillus brevis</name>
    <name type="common">Bacillus brevis</name>
    <dbReference type="NCBI Taxonomy" id="1393"/>
    <lineage>
        <taxon>Bacteria</taxon>
        <taxon>Bacillati</taxon>
        <taxon>Bacillota</taxon>
        <taxon>Bacilli</taxon>
        <taxon>Bacillales</taxon>
        <taxon>Paenibacillaceae</taxon>
        <taxon>Brevibacillus</taxon>
    </lineage>
</organism>
<dbReference type="Proteomes" id="UP001256827">
    <property type="component" value="Chromosome"/>
</dbReference>
<dbReference type="Pfam" id="PF08757">
    <property type="entry name" value="CotH"/>
    <property type="match status" value="1"/>
</dbReference>
<name>A0ABY9T1C9_BREBE</name>
<evidence type="ECO:0000256" key="2">
    <source>
        <dbReference type="SAM" id="SignalP"/>
    </source>
</evidence>